<comment type="caution">
    <text evidence="2">The sequence shown here is derived from an EMBL/GenBank/DDBJ whole genome shotgun (WGS) entry which is preliminary data.</text>
</comment>
<dbReference type="PROSITE" id="PS51725">
    <property type="entry name" value="ABM"/>
    <property type="match status" value="1"/>
</dbReference>
<evidence type="ECO:0000313" key="2">
    <source>
        <dbReference type="EMBL" id="KAK0389329.1"/>
    </source>
</evidence>
<reference evidence="2" key="1">
    <citation type="submission" date="2022-10" db="EMBL/GenBank/DDBJ databases">
        <title>Determination and structural analysis of whole genome sequence of Sarocladium strictum F4-1.</title>
        <authorList>
            <person name="Hu L."/>
            <person name="Jiang Y."/>
        </authorList>
    </citation>
    <scope>NUCLEOTIDE SEQUENCE</scope>
    <source>
        <strain evidence="2">F4-1</strain>
    </source>
</reference>
<dbReference type="EMBL" id="JAPDFR010000002">
    <property type="protein sequence ID" value="KAK0389329.1"/>
    <property type="molecule type" value="Genomic_DNA"/>
</dbReference>
<gene>
    <name evidence="2" type="ORF">NLU13_2904</name>
</gene>
<dbReference type="SUPFAM" id="SSF54909">
    <property type="entry name" value="Dimeric alpha+beta barrel"/>
    <property type="match status" value="1"/>
</dbReference>
<dbReference type="PANTHER" id="PTHR40624">
    <property type="entry name" value="BIOSYNTHESIS MONOOXYGENASE, PUTATIVE (AFU_ORTHOLOGUE AFUA_1G12025)-RELATED"/>
    <property type="match status" value="1"/>
</dbReference>
<feature type="domain" description="ABM" evidence="1">
    <location>
        <begin position="4"/>
        <end position="97"/>
    </location>
</feature>
<dbReference type="InterPro" id="IPR011008">
    <property type="entry name" value="Dimeric_a/b-barrel"/>
</dbReference>
<dbReference type="Pfam" id="PF03992">
    <property type="entry name" value="ABM"/>
    <property type="match status" value="1"/>
</dbReference>
<proteinExistence type="predicted"/>
<evidence type="ECO:0000313" key="3">
    <source>
        <dbReference type="Proteomes" id="UP001175261"/>
    </source>
</evidence>
<keyword evidence="3" id="KW-1185">Reference proteome</keyword>
<organism evidence="2 3">
    <name type="scientific">Sarocladium strictum</name>
    <name type="common">Black bundle disease fungus</name>
    <name type="synonym">Acremonium strictum</name>
    <dbReference type="NCBI Taxonomy" id="5046"/>
    <lineage>
        <taxon>Eukaryota</taxon>
        <taxon>Fungi</taxon>
        <taxon>Dikarya</taxon>
        <taxon>Ascomycota</taxon>
        <taxon>Pezizomycotina</taxon>
        <taxon>Sordariomycetes</taxon>
        <taxon>Hypocreomycetidae</taxon>
        <taxon>Hypocreales</taxon>
        <taxon>Sarocladiaceae</taxon>
        <taxon>Sarocladium</taxon>
    </lineage>
</organism>
<protein>
    <recommendedName>
        <fullName evidence="1">ABM domain-containing protein</fullName>
    </recommendedName>
</protein>
<dbReference type="AlphaFoldDB" id="A0AA39L9Y2"/>
<dbReference type="PANTHER" id="PTHR40624:SF1">
    <property type="entry name" value="BIOSYNTHESIS MONOOXYGENASE, PUTATIVE (AFU_ORTHOLOGUE AFUA_1G12025)-RELATED"/>
    <property type="match status" value="1"/>
</dbReference>
<accession>A0AA39L9Y2</accession>
<sequence length="108" mass="12086">MAPIQLTAIITPKPGKGERFLELFKACADYVHKNEPYVHRYELHKGIPAQNGDKVQFVVLEGYDDQEALDKHMKTPPVVAILKEMEGEKLATTEVIMTTDGPGVKPRL</sequence>
<evidence type="ECO:0000259" key="1">
    <source>
        <dbReference type="PROSITE" id="PS51725"/>
    </source>
</evidence>
<dbReference type="Gene3D" id="3.30.70.100">
    <property type="match status" value="1"/>
</dbReference>
<dbReference type="Proteomes" id="UP001175261">
    <property type="component" value="Unassembled WGS sequence"/>
</dbReference>
<name>A0AA39L9Y2_SARSR</name>
<dbReference type="InterPro" id="IPR007138">
    <property type="entry name" value="ABM_dom"/>
</dbReference>